<dbReference type="Proteomes" id="UP000025227">
    <property type="component" value="Unplaced"/>
</dbReference>
<dbReference type="WBParaSite" id="HCON_00155434-00001">
    <property type="protein sequence ID" value="HCON_00155434-00001"/>
    <property type="gene ID" value="HCON_00155434"/>
</dbReference>
<sequence length="68" mass="7273">MAFTCHTVYGTFEVLSTSTVPSPSSRLGRTGSRPSRATALYRKKSFPVASFLSLYAGQHSQATGTDIS</sequence>
<evidence type="ECO:0000313" key="1">
    <source>
        <dbReference type="Proteomes" id="UP000025227"/>
    </source>
</evidence>
<proteinExistence type="predicted"/>
<keyword evidence="1" id="KW-1185">Reference proteome</keyword>
<organism evidence="1 2">
    <name type="scientific">Haemonchus contortus</name>
    <name type="common">Barber pole worm</name>
    <dbReference type="NCBI Taxonomy" id="6289"/>
    <lineage>
        <taxon>Eukaryota</taxon>
        <taxon>Metazoa</taxon>
        <taxon>Ecdysozoa</taxon>
        <taxon>Nematoda</taxon>
        <taxon>Chromadorea</taxon>
        <taxon>Rhabditida</taxon>
        <taxon>Rhabditina</taxon>
        <taxon>Rhabditomorpha</taxon>
        <taxon>Strongyloidea</taxon>
        <taxon>Trichostrongylidae</taxon>
        <taxon>Haemonchus</taxon>
    </lineage>
</organism>
<protein>
    <submittedName>
        <fullName evidence="2">Uncharacterized protein</fullName>
    </submittedName>
</protein>
<reference evidence="2" key="1">
    <citation type="submission" date="2020-12" db="UniProtKB">
        <authorList>
            <consortium name="WormBaseParasite"/>
        </authorList>
    </citation>
    <scope>IDENTIFICATION</scope>
    <source>
        <strain evidence="2">MHco3</strain>
    </source>
</reference>
<name>A0A7I4YXT5_HAECO</name>
<evidence type="ECO:0000313" key="2">
    <source>
        <dbReference type="WBParaSite" id="HCON_00155434-00001"/>
    </source>
</evidence>
<accession>A0A7I4YXT5</accession>
<dbReference type="AlphaFoldDB" id="A0A7I4YXT5"/>